<proteinExistence type="predicted"/>
<name>A0A8X6I7S0_9ARAC</name>
<evidence type="ECO:0000313" key="1">
    <source>
        <dbReference type="EMBL" id="GFS33702.1"/>
    </source>
</evidence>
<organism evidence="1 2">
    <name type="scientific">Trichonephila inaurata madagascariensis</name>
    <dbReference type="NCBI Taxonomy" id="2747483"/>
    <lineage>
        <taxon>Eukaryota</taxon>
        <taxon>Metazoa</taxon>
        <taxon>Ecdysozoa</taxon>
        <taxon>Arthropoda</taxon>
        <taxon>Chelicerata</taxon>
        <taxon>Arachnida</taxon>
        <taxon>Araneae</taxon>
        <taxon>Araneomorphae</taxon>
        <taxon>Entelegynae</taxon>
        <taxon>Araneoidea</taxon>
        <taxon>Nephilidae</taxon>
        <taxon>Trichonephila</taxon>
        <taxon>Trichonephila inaurata</taxon>
    </lineage>
</organism>
<gene>
    <name evidence="1" type="ORF">TNIN_201671</name>
</gene>
<comment type="caution">
    <text evidence="1">The sequence shown here is derived from an EMBL/GenBank/DDBJ whole genome shotgun (WGS) entry which is preliminary data.</text>
</comment>
<keyword evidence="2" id="KW-1185">Reference proteome</keyword>
<evidence type="ECO:0000313" key="2">
    <source>
        <dbReference type="Proteomes" id="UP000886998"/>
    </source>
</evidence>
<dbReference type="EMBL" id="BMAV01024528">
    <property type="protein sequence ID" value="GFS33702.1"/>
    <property type="molecule type" value="Genomic_DNA"/>
</dbReference>
<dbReference type="AlphaFoldDB" id="A0A8X6I7S0"/>
<sequence>MSRKMYFSICIEGFAFHSSENSSSSFKSNETIKKMQRRGISKILLALLPMIQPPQLVYPNRKTGGDILSFLYMNKKFFSLPGFVVSFFSQFFSENLLLARNPIETIGLHWSISLLWATADVLTKHPLHCVGFLVLRLGAKNRPRGKSLPLMKMQRHHQTDSNF</sequence>
<reference evidence="1" key="1">
    <citation type="submission" date="2020-08" db="EMBL/GenBank/DDBJ databases">
        <title>Multicomponent nature underlies the extraordinary mechanical properties of spider dragline silk.</title>
        <authorList>
            <person name="Kono N."/>
            <person name="Nakamura H."/>
            <person name="Mori M."/>
            <person name="Yoshida Y."/>
            <person name="Ohtoshi R."/>
            <person name="Malay A.D."/>
            <person name="Moran D.A.P."/>
            <person name="Tomita M."/>
            <person name="Numata K."/>
            <person name="Arakawa K."/>
        </authorList>
    </citation>
    <scope>NUCLEOTIDE SEQUENCE</scope>
</reference>
<protein>
    <submittedName>
        <fullName evidence="1">Uncharacterized protein</fullName>
    </submittedName>
</protein>
<dbReference type="Proteomes" id="UP000886998">
    <property type="component" value="Unassembled WGS sequence"/>
</dbReference>
<accession>A0A8X6I7S0</accession>